<dbReference type="Proteomes" id="UP001242480">
    <property type="component" value="Unassembled WGS sequence"/>
</dbReference>
<reference evidence="2 3" key="1">
    <citation type="submission" date="2023-07" db="EMBL/GenBank/DDBJ databases">
        <title>Genomic Encyclopedia of Type Strains, Phase IV (KMG-IV): sequencing the most valuable type-strain genomes for metagenomic binning, comparative biology and taxonomic classification.</title>
        <authorList>
            <person name="Goeker M."/>
        </authorList>
    </citation>
    <scope>NUCLEOTIDE SEQUENCE [LARGE SCALE GENOMIC DNA]</scope>
    <source>
        <strain evidence="2 3">DSM 19619</strain>
    </source>
</reference>
<sequence>MQTTHETKPATRPARPLFRSPEPKIPRRDSDPRWRPEPCPLSREELRRIVIEQLG</sequence>
<protein>
    <submittedName>
        <fullName evidence="2">Uncharacterized protein</fullName>
    </submittedName>
</protein>
<gene>
    <name evidence="2" type="ORF">QO011_001293</name>
</gene>
<organism evidence="2 3">
    <name type="scientific">Labrys wisconsinensis</name>
    <dbReference type="NCBI Taxonomy" id="425677"/>
    <lineage>
        <taxon>Bacteria</taxon>
        <taxon>Pseudomonadati</taxon>
        <taxon>Pseudomonadota</taxon>
        <taxon>Alphaproteobacteria</taxon>
        <taxon>Hyphomicrobiales</taxon>
        <taxon>Xanthobacteraceae</taxon>
        <taxon>Labrys</taxon>
    </lineage>
</organism>
<evidence type="ECO:0000313" key="3">
    <source>
        <dbReference type="Proteomes" id="UP001242480"/>
    </source>
</evidence>
<comment type="caution">
    <text evidence="2">The sequence shown here is derived from an EMBL/GenBank/DDBJ whole genome shotgun (WGS) entry which is preliminary data.</text>
</comment>
<name>A0ABU0J205_9HYPH</name>
<feature type="region of interest" description="Disordered" evidence="1">
    <location>
        <begin position="1"/>
        <end position="39"/>
    </location>
</feature>
<feature type="compositionally biased region" description="Basic and acidic residues" evidence="1">
    <location>
        <begin position="21"/>
        <end position="39"/>
    </location>
</feature>
<dbReference type="RefSeq" id="WP_307269320.1">
    <property type="nucleotide sequence ID" value="NZ_JAUSVX010000002.1"/>
</dbReference>
<evidence type="ECO:0000313" key="2">
    <source>
        <dbReference type="EMBL" id="MDQ0468293.1"/>
    </source>
</evidence>
<dbReference type="EMBL" id="JAUSVX010000002">
    <property type="protein sequence ID" value="MDQ0468293.1"/>
    <property type="molecule type" value="Genomic_DNA"/>
</dbReference>
<evidence type="ECO:0000256" key="1">
    <source>
        <dbReference type="SAM" id="MobiDB-lite"/>
    </source>
</evidence>
<proteinExistence type="predicted"/>
<keyword evidence="3" id="KW-1185">Reference proteome</keyword>
<accession>A0ABU0J205</accession>